<dbReference type="Gene3D" id="3.10.450.10">
    <property type="match status" value="1"/>
</dbReference>
<proteinExistence type="predicted"/>
<evidence type="ECO:0000313" key="3">
    <source>
        <dbReference type="WBParaSite" id="nRc.2.0.1.t29081-RA"/>
    </source>
</evidence>
<dbReference type="AlphaFoldDB" id="A0A915JS63"/>
<evidence type="ECO:0000256" key="1">
    <source>
        <dbReference type="SAM" id="SignalP"/>
    </source>
</evidence>
<dbReference type="WBParaSite" id="nRc.2.0.1.t29081-RA">
    <property type="protein sequence ID" value="nRc.2.0.1.t29081-RA"/>
    <property type="gene ID" value="nRc.2.0.1.g29081"/>
</dbReference>
<organism evidence="2 3">
    <name type="scientific">Romanomermis culicivorax</name>
    <name type="common">Nematode worm</name>
    <dbReference type="NCBI Taxonomy" id="13658"/>
    <lineage>
        <taxon>Eukaryota</taxon>
        <taxon>Metazoa</taxon>
        <taxon>Ecdysozoa</taxon>
        <taxon>Nematoda</taxon>
        <taxon>Enoplea</taxon>
        <taxon>Dorylaimia</taxon>
        <taxon>Mermithida</taxon>
        <taxon>Mermithoidea</taxon>
        <taxon>Mermithidae</taxon>
        <taxon>Romanomermis</taxon>
    </lineage>
</organism>
<dbReference type="Proteomes" id="UP000887565">
    <property type="component" value="Unplaced"/>
</dbReference>
<reference evidence="3" key="1">
    <citation type="submission" date="2022-11" db="UniProtKB">
        <authorList>
            <consortium name="WormBaseParasite"/>
        </authorList>
    </citation>
    <scope>IDENTIFICATION</scope>
</reference>
<sequence length="161" mass="18020">MLVKIVALFFASAAYALDLEDARPGAIPTLFREAQSGTPGAYQKVTDAAEKERIKTYINDNIKKLESKSGRLGGVHHRLLDLHDTIEQQVQGKNIKVVFDVAQMKASAPQTVDENGQYGQCYFKLHLPLNANEATLQEHTCIKITKDQLGHHHHHHHQHGQ</sequence>
<keyword evidence="2" id="KW-1185">Reference proteome</keyword>
<name>A0A915JS63_ROMCU</name>
<protein>
    <submittedName>
        <fullName evidence="3">Uncharacterized protein</fullName>
    </submittedName>
</protein>
<feature type="chain" id="PRO_5036995764" evidence="1">
    <location>
        <begin position="17"/>
        <end position="161"/>
    </location>
</feature>
<keyword evidence="1" id="KW-0732">Signal</keyword>
<evidence type="ECO:0000313" key="2">
    <source>
        <dbReference type="Proteomes" id="UP000887565"/>
    </source>
</evidence>
<accession>A0A915JS63</accession>
<feature type="signal peptide" evidence="1">
    <location>
        <begin position="1"/>
        <end position="16"/>
    </location>
</feature>